<accession>A0A3N4MB74</accession>
<dbReference type="PANTHER" id="PTHR12227:SF0">
    <property type="entry name" value="GLYCERATE KINASE"/>
    <property type="match status" value="1"/>
</dbReference>
<feature type="domain" description="MOFRL" evidence="1">
    <location>
        <begin position="329"/>
        <end position="430"/>
    </location>
</feature>
<keyword evidence="4" id="KW-1185">Reference proteome</keyword>
<dbReference type="GO" id="GO:0008887">
    <property type="term" value="F:glycerate kinase activity"/>
    <property type="evidence" value="ECO:0007669"/>
    <property type="project" value="InterPro"/>
</dbReference>
<dbReference type="InterPro" id="IPR039760">
    <property type="entry name" value="MOFRL_protein"/>
</dbReference>
<dbReference type="Pfam" id="PF05161">
    <property type="entry name" value="MOFRL"/>
    <property type="match status" value="1"/>
</dbReference>
<dbReference type="InterPro" id="IPR038614">
    <property type="entry name" value="GK_N_sf"/>
</dbReference>
<feature type="domain" description="MOFRL-associated" evidence="2">
    <location>
        <begin position="8"/>
        <end position="252"/>
    </location>
</feature>
<comment type="caution">
    <text evidence="3">The sequence shown here is derived from an EMBL/GenBank/DDBJ whole genome shotgun (WGS) entry which is preliminary data.</text>
</comment>
<dbReference type="Proteomes" id="UP000279089">
    <property type="component" value="Unassembled WGS sequence"/>
</dbReference>
<dbReference type="PANTHER" id="PTHR12227">
    <property type="entry name" value="GLYCERATE KINASE"/>
    <property type="match status" value="1"/>
</dbReference>
<reference evidence="4" key="1">
    <citation type="submission" date="2018-11" db="EMBL/GenBank/DDBJ databases">
        <title>Chitinophaga lutea sp.nov., isolate from arsenic contaminated soil.</title>
        <authorList>
            <person name="Zong Y."/>
        </authorList>
    </citation>
    <scope>NUCLEOTIDE SEQUENCE [LARGE SCALE GENOMIC DNA]</scope>
    <source>
        <strain evidence="4">YLT18</strain>
    </source>
</reference>
<evidence type="ECO:0000259" key="2">
    <source>
        <dbReference type="Pfam" id="PF13660"/>
    </source>
</evidence>
<protein>
    <submittedName>
        <fullName evidence="3">DUF4147 domain-containing protein</fullName>
    </submittedName>
</protein>
<dbReference type="InterPro" id="IPR007835">
    <property type="entry name" value="MOFRL"/>
</dbReference>
<dbReference type="SUPFAM" id="SSF82544">
    <property type="entry name" value="GckA/TtuD-like"/>
    <property type="match status" value="1"/>
</dbReference>
<dbReference type="RefSeq" id="WP_120516623.1">
    <property type="nucleotide sequence ID" value="NZ_QXZY01000006.1"/>
</dbReference>
<evidence type="ECO:0000313" key="3">
    <source>
        <dbReference type="EMBL" id="RPD41074.1"/>
    </source>
</evidence>
<dbReference type="OrthoDB" id="9766552at2"/>
<dbReference type="GO" id="GO:0005737">
    <property type="term" value="C:cytoplasm"/>
    <property type="evidence" value="ECO:0007669"/>
    <property type="project" value="TreeGrafter"/>
</dbReference>
<dbReference type="AlphaFoldDB" id="A0A3N4MB74"/>
<dbReference type="Gene3D" id="3.40.50.10180">
    <property type="entry name" value="Glycerate kinase, MOFRL-like N-terminal domain"/>
    <property type="match status" value="1"/>
</dbReference>
<dbReference type="Pfam" id="PF13660">
    <property type="entry name" value="DUF4147"/>
    <property type="match status" value="1"/>
</dbReference>
<dbReference type="Gene3D" id="3.40.1480.10">
    <property type="entry name" value="MOFRL domain"/>
    <property type="match status" value="1"/>
</dbReference>
<evidence type="ECO:0000313" key="4">
    <source>
        <dbReference type="Proteomes" id="UP000279089"/>
    </source>
</evidence>
<evidence type="ECO:0000259" key="1">
    <source>
        <dbReference type="Pfam" id="PF05161"/>
    </source>
</evidence>
<dbReference type="InterPro" id="IPR037035">
    <property type="entry name" value="GK-like_C_sf"/>
</dbReference>
<dbReference type="InterPro" id="IPR025286">
    <property type="entry name" value="MOFRL_assoc_dom"/>
</dbReference>
<gene>
    <name evidence="3" type="ORF">EG028_10315</name>
</gene>
<sequence length="439" mass="45843">MEGVLQQAVAIFEHAVAAVQPQQFMQKALQGITAPGKHRGPQFLQQVTGASESEHPLRIFLLGAGKAAASMAFEAEKILGGRITQGLVVTNHLPAYTLQKTTVITAAHPVPDLNSVIAGTAMLNMASAFQPGDLVIFLLSGGASSLLADVPEGATMEELQELFNALLKSGADIRETNTVRKHLSAIKGGQLARALLPANVFTIILSDVPGDDPAVIGSGPTVPDPSTFAEAWAVLEKYHLTEGLPEGILQHIKDGMAGIIPETAKPGELSHSGYLIAASNRIAIEAAAEKAETMGYHTRILTSAAAGEARELAQTLAELALNYEGPYPACILAGGETTVKVTGAGLGGRNQELALATGLLLQHAPHISFLSAGTDGIDGPTDAAGAVINASVLATAPDPRPFLEQNDSWHFFEKTGTHVRTGHTGTNVMDVMVLLLQKP</sequence>
<proteinExistence type="predicted"/>
<organism evidence="3 4">
    <name type="scientific">Chitinophaga barathri</name>
    <dbReference type="NCBI Taxonomy" id="1647451"/>
    <lineage>
        <taxon>Bacteria</taxon>
        <taxon>Pseudomonadati</taxon>
        <taxon>Bacteroidota</taxon>
        <taxon>Chitinophagia</taxon>
        <taxon>Chitinophagales</taxon>
        <taxon>Chitinophagaceae</taxon>
        <taxon>Chitinophaga</taxon>
    </lineage>
</organism>
<name>A0A3N4MB74_9BACT</name>
<dbReference type="EMBL" id="RMBX01000005">
    <property type="protein sequence ID" value="RPD41074.1"/>
    <property type="molecule type" value="Genomic_DNA"/>
</dbReference>